<dbReference type="InterPro" id="IPR005467">
    <property type="entry name" value="His_kinase_dom"/>
</dbReference>
<sequence>MEHTNNITHLTEQMPLTNGGHILYCYDSLNSYIDNALAFIIKSVEQAHHVLVIDMPDHCDMLRNRLTSILPSSQQAVIQFMDSLTFDQLLNRMSSDQLLEHIYNITQPISMKRSAFRTWAHAEVWDPLAMEQRIIHFERITDAMPSGMQSITVCAYPAWKLSGTVQLQLMKHHEYLMTDREFVQSPLFANKATIFPSLSQQSELESEMNLFKQKLDFVHVISHEVRNPLTIMKAFATMVLAKEKQLSDYGKEKIKAISEYVDVIDNEINHIIYTEQMLSGEELWGLEQIEDALPLIQETVEFMCIKARSEGITLQTEVLTESPVPIRTSVIGLKLILSNLLSNAIKYSHEQAKVYLRIYTGARQLLIEVKDEGVGMDAGQVSRLFRKYGKMNFERSGQGIGLYMVKKLVDHLKGSIEVQSQPEQGTLILVKLPLAPG</sequence>
<evidence type="ECO:0000256" key="3">
    <source>
        <dbReference type="ARBA" id="ARBA00022553"/>
    </source>
</evidence>
<comment type="catalytic activity">
    <reaction evidence="1">
        <text>ATP + protein L-histidine = ADP + protein N-phospho-L-histidine.</text>
        <dbReference type="EC" id="2.7.13.3"/>
    </reaction>
</comment>
<protein>
    <recommendedName>
        <fullName evidence="2">histidine kinase</fullName>
        <ecNumber evidence="2">2.7.13.3</ecNumber>
    </recommendedName>
</protein>
<dbReference type="GO" id="GO:0000155">
    <property type="term" value="F:phosphorelay sensor kinase activity"/>
    <property type="evidence" value="ECO:0007669"/>
    <property type="project" value="InterPro"/>
</dbReference>
<dbReference type="PRINTS" id="PR00344">
    <property type="entry name" value="BCTRLSENSOR"/>
</dbReference>
<dbReference type="SMART" id="SM00387">
    <property type="entry name" value="HATPase_c"/>
    <property type="match status" value="1"/>
</dbReference>
<evidence type="ECO:0000256" key="4">
    <source>
        <dbReference type="ARBA" id="ARBA00022679"/>
    </source>
</evidence>
<evidence type="ECO:0000313" key="11">
    <source>
        <dbReference type="Proteomes" id="UP000677918"/>
    </source>
</evidence>
<dbReference type="Gene3D" id="3.30.565.10">
    <property type="entry name" value="Histidine kinase-like ATPase, C-terminal domain"/>
    <property type="match status" value="1"/>
</dbReference>
<dbReference type="Pfam" id="PF14417">
    <property type="entry name" value="MEDS"/>
    <property type="match status" value="1"/>
</dbReference>
<keyword evidence="7" id="KW-0067">ATP-binding</keyword>
<dbReference type="SUPFAM" id="SSF47384">
    <property type="entry name" value="Homodimeric domain of signal transducing histidine kinase"/>
    <property type="match status" value="1"/>
</dbReference>
<comment type="caution">
    <text evidence="10">The sequence shown here is derived from an EMBL/GenBank/DDBJ whole genome shotgun (WGS) entry which is preliminary data.</text>
</comment>
<organism evidence="10 11">
    <name type="scientific">Xylanibacillus composti</name>
    <dbReference type="NCBI Taxonomy" id="1572762"/>
    <lineage>
        <taxon>Bacteria</taxon>
        <taxon>Bacillati</taxon>
        <taxon>Bacillota</taxon>
        <taxon>Bacilli</taxon>
        <taxon>Bacillales</taxon>
        <taxon>Paenibacillaceae</taxon>
        <taxon>Xylanibacillus</taxon>
    </lineage>
</organism>
<name>A0A8J4H1D8_9BACL</name>
<evidence type="ECO:0000256" key="5">
    <source>
        <dbReference type="ARBA" id="ARBA00022741"/>
    </source>
</evidence>
<evidence type="ECO:0000313" key="10">
    <source>
        <dbReference type="EMBL" id="GIQ67646.1"/>
    </source>
</evidence>
<keyword evidence="8" id="KW-0902">Two-component regulatory system</keyword>
<dbReference type="Gene3D" id="1.10.287.130">
    <property type="match status" value="1"/>
</dbReference>
<gene>
    <name evidence="10" type="ORF">XYCOK13_04700</name>
</gene>
<dbReference type="Proteomes" id="UP000677918">
    <property type="component" value="Unassembled WGS sequence"/>
</dbReference>
<evidence type="ECO:0000259" key="9">
    <source>
        <dbReference type="PROSITE" id="PS50109"/>
    </source>
</evidence>
<keyword evidence="11" id="KW-1185">Reference proteome</keyword>
<evidence type="ECO:0000256" key="7">
    <source>
        <dbReference type="ARBA" id="ARBA00022840"/>
    </source>
</evidence>
<keyword evidence="3" id="KW-0597">Phosphoprotein</keyword>
<keyword evidence="4" id="KW-0808">Transferase</keyword>
<dbReference type="InterPro" id="IPR036890">
    <property type="entry name" value="HATPase_C_sf"/>
</dbReference>
<dbReference type="InterPro" id="IPR003661">
    <property type="entry name" value="HisK_dim/P_dom"/>
</dbReference>
<dbReference type="GO" id="GO:0005524">
    <property type="term" value="F:ATP binding"/>
    <property type="evidence" value="ECO:0007669"/>
    <property type="project" value="UniProtKB-KW"/>
</dbReference>
<evidence type="ECO:0000256" key="6">
    <source>
        <dbReference type="ARBA" id="ARBA00022777"/>
    </source>
</evidence>
<dbReference type="InterPro" id="IPR025847">
    <property type="entry name" value="MEDS_domain"/>
</dbReference>
<dbReference type="PANTHER" id="PTHR43547:SF2">
    <property type="entry name" value="HYBRID SIGNAL TRANSDUCTION HISTIDINE KINASE C"/>
    <property type="match status" value="1"/>
</dbReference>
<dbReference type="SUPFAM" id="SSF55874">
    <property type="entry name" value="ATPase domain of HSP90 chaperone/DNA topoisomerase II/histidine kinase"/>
    <property type="match status" value="1"/>
</dbReference>
<dbReference type="InterPro" id="IPR003594">
    <property type="entry name" value="HATPase_dom"/>
</dbReference>
<feature type="domain" description="Histidine kinase" evidence="9">
    <location>
        <begin position="220"/>
        <end position="436"/>
    </location>
</feature>
<proteinExistence type="predicted"/>
<dbReference type="EMBL" id="BOVK01000006">
    <property type="protein sequence ID" value="GIQ67646.1"/>
    <property type="molecule type" value="Genomic_DNA"/>
</dbReference>
<evidence type="ECO:0000256" key="2">
    <source>
        <dbReference type="ARBA" id="ARBA00012438"/>
    </source>
</evidence>
<dbReference type="InterPro" id="IPR004358">
    <property type="entry name" value="Sig_transdc_His_kin-like_C"/>
</dbReference>
<evidence type="ECO:0000256" key="1">
    <source>
        <dbReference type="ARBA" id="ARBA00000085"/>
    </source>
</evidence>
<dbReference type="InterPro" id="IPR036097">
    <property type="entry name" value="HisK_dim/P_sf"/>
</dbReference>
<dbReference type="PROSITE" id="PS50109">
    <property type="entry name" value="HIS_KIN"/>
    <property type="match status" value="1"/>
</dbReference>
<dbReference type="Pfam" id="PF00512">
    <property type="entry name" value="HisKA"/>
    <property type="match status" value="1"/>
</dbReference>
<dbReference type="Pfam" id="PF02518">
    <property type="entry name" value="HATPase_c"/>
    <property type="match status" value="1"/>
</dbReference>
<dbReference type="PANTHER" id="PTHR43547">
    <property type="entry name" value="TWO-COMPONENT HISTIDINE KINASE"/>
    <property type="match status" value="1"/>
</dbReference>
<reference evidence="10" key="1">
    <citation type="submission" date="2021-04" db="EMBL/GenBank/DDBJ databases">
        <title>Draft genome sequence of Xylanibacillus composti strain K13.</title>
        <authorList>
            <person name="Uke A."/>
            <person name="Chhe C."/>
            <person name="Baramee S."/>
            <person name="Kosugi A."/>
        </authorList>
    </citation>
    <scope>NUCLEOTIDE SEQUENCE</scope>
    <source>
        <strain evidence="10">K13</strain>
    </source>
</reference>
<evidence type="ECO:0000256" key="8">
    <source>
        <dbReference type="ARBA" id="ARBA00023012"/>
    </source>
</evidence>
<dbReference type="EC" id="2.7.13.3" evidence="2"/>
<dbReference type="AlphaFoldDB" id="A0A8J4H1D8"/>
<keyword evidence="5" id="KW-0547">Nucleotide-binding</keyword>
<dbReference type="RefSeq" id="WP_213410267.1">
    <property type="nucleotide sequence ID" value="NZ_BOVK01000006.1"/>
</dbReference>
<keyword evidence="6" id="KW-0418">Kinase</keyword>
<dbReference type="CDD" id="cd00082">
    <property type="entry name" value="HisKA"/>
    <property type="match status" value="1"/>
</dbReference>
<accession>A0A8J4H1D8</accession>